<name>A0A7J7KRS2_BUGNE</name>
<proteinExistence type="predicted"/>
<comment type="caution">
    <text evidence="2">The sequence shown here is derived from an EMBL/GenBank/DDBJ whole genome shotgun (WGS) entry which is preliminary data.</text>
</comment>
<feature type="chain" id="PRO_5029849688" evidence="1">
    <location>
        <begin position="19"/>
        <end position="74"/>
    </location>
</feature>
<accession>A0A7J7KRS2</accession>
<gene>
    <name evidence="2" type="ORF">EB796_000823</name>
</gene>
<protein>
    <submittedName>
        <fullName evidence="2">Uncharacterized protein</fullName>
    </submittedName>
</protein>
<keyword evidence="1" id="KW-0732">Signal</keyword>
<dbReference type="Proteomes" id="UP000593567">
    <property type="component" value="Unassembled WGS sequence"/>
</dbReference>
<dbReference type="AlphaFoldDB" id="A0A7J7KRS2"/>
<feature type="signal peptide" evidence="1">
    <location>
        <begin position="1"/>
        <end position="18"/>
    </location>
</feature>
<reference evidence="2" key="1">
    <citation type="submission" date="2020-06" db="EMBL/GenBank/DDBJ databases">
        <title>Draft genome of Bugula neritina, a colonial animal packing powerful symbionts and potential medicines.</title>
        <authorList>
            <person name="Rayko M."/>
        </authorList>
    </citation>
    <scope>NUCLEOTIDE SEQUENCE [LARGE SCALE GENOMIC DNA]</scope>
    <source>
        <strain evidence="2">Kwan_BN1</strain>
    </source>
</reference>
<evidence type="ECO:0000313" key="2">
    <source>
        <dbReference type="EMBL" id="KAF6040891.1"/>
    </source>
</evidence>
<evidence type="ECO:0000313" key="3">
    <source>
        <dbReference type="Proteomes" id="UP000593567"/>
    </source>
</evidence>
<keyword evidence="3" id="KW-1185">Reference proteome</keyword>
<organism evidence="2 3">
    <name type="scientific">Bugula neritina</name>
    <name type="common">Brown bryozoan</name>
    <name type="synonym">Sertularia neritina</name>
    <dbReference type="NCBI Taxonomy" id="10212"/>
    <lineage>
        <taxon>Eukaryota</taxon>
        <taxon>Metazoa</taxon>
        <taxon>Spiralia</taxon>
        <taxon>Lophotrochozoa</taxon>
        <taxon>Bryozoa</taxon>
        <taxon>Gymnolaemata</taxon>
        <taxon>Cheilostomatida</taxon>
        <taxon>Flustrina</taxon>
        <taxon>Buguloidea</taxon>
        <taxon>Bugulidae</taxon>
        <taxon>Bugula</taxon>
    </lineage>
</organism>
<evidence type="ECO:0000256" key="1">
    <source>
        <dbReference type="SAM" id="SignalP"/>
    </source>
</evidence>
<dbReference type="EMBL" id="VXIV02000095">
    <property type="protein sequence ID" value="KAF6040891.1"/>
    <property type="molecule type" value="Genomic_DNA"/>
</dbReference>
<sequence>MFLISPVSLTMSFSSTSCLVCVKVAADGFSLVADDMLNSVVVVRNNTISIKVTTPNSTYTVFNYIESFPHMNKY</sequence>